<accession>A0A2I1PD58</accession>
<feature type="transmembrane region" description="Helical" evidence="2">
    <location>
        <begin position="140"/>
        <end position="159"/>
    </location>
</feature>
<evidence type="ECO:0008006" key="5">
    <source>
        <dbReference type="Google" id="ProtNLM"/>
    </source>
</evidence>
<comment type="caution">
    <text evidence="3">The sequence shown here is derived from an EMBL/GenBank/DDBJ whole genome shotgun (WGS) entry which is preliminary data.</text>
</comment>
<feature type="transmembrane region" description="Helical" evidence="2">
    <location>
        <begin position="308"/>
        <end position="329"/>
    </location>
</feature>
<keyword evidence="2" id="KW-0472">Membrane</keyword>
<organism evidence="3 4">
    <name type="scientific">Kytococcus schroeteri</name>
    <dbReference type="NCBI Taxonomy" id="138300"/>
    <lineage>
        <taxon>Bacteria</taxon>
        <taxon>Bacillati</taxon>
        <taxon>Actinomycetota</taxon>
        <taxon>Actinomycetes</taxon>
        <taxon>Micrococcales</taxon>
        <taxon>Kytococcaceae</taxon>
        <taxon>Kytococcus</taxon>
    </lineage>
</organism>
<keyword evidence="4" id="KW-1185">Reference proteome</keyword>
<feature type="region of interest" description="Disordered" evidence="1">
    <location>
        <begin position="387"/>
        <end position="410"/>
    </location>
</feature>
<gene>
    <name evidence="3" type="ORF">CYJ76_01530</name>
</gene>
<reference evidence="3 4" key="1">
    <citation type="submission" date="2017-12" db="EMBL/GenBank/DDBJ databases">
        <title>Phylogenetic diversity of female urinary microbiome.</title>
        <authorList>
            <person name="Thomas-White K."/>
            <person name="Wolfe A.J."/>
        </authorList>
    </citation>
    <scope>NUCLEOTIDE SEQUENCE [LARGE SCALE GENOMIC DNA]</scope>
    <source>
        <strain evidence="3 4">UMB1298</strain>
    </source>
</reference>
<feature type="transmembrane region" description="Helical" evidence="2">
    <location>
        <begin position="26"/>
        <end position="43"/>
    </location>
</feature>
<evidence type="ECO:0000256" key="2">
    <source>
        <dbReference type="SAM" id="Phobius"/>
    </source>
</evidence>
<dbReference type="EMBL" id="PKIZ01000002">
    <property type="protein sequence ID" value="PKZ42578.1"/>
    <property type="molecule type" value="Genomic_DNA"/>
</dbReference>
<protein>
    <recommendedName>
        <fullName evidence="5">Oligosaccharide repeat unit polymerase</fullName>
    </recommendedName>
</protein>
<feature type="transmembrane region" description="Helical" evidence="2">
    <location>
        <begin position="63"/>
        <end position="81"/>
    </location>
</feature>
<feature type="transmembrane region" description="Helical" evidence="2">
    <location>
        <begin position="101"/>
        <end position="120"/>
    </location>
</feature>
<sequence length="410" mass="45318">MSPTEILVCSSAVLVLLFRRGPRSSVMAYVAAYFAFFSLGPVVNTMRGEDIYEGTVVSEVPDAGIAYLVVLVAWLTVDLLARDSQALRTNPYWRRDDGTRWTGYSVALFILTLYGGFFALQLAVLSPFEKAVSVGTAPALHYQYVLLETIALSMLFFIWPDKTARKWYFLNAVVFIAYGLLSAERDFIFLIFSLFVHATTFGLLRSARWTPIVGGTFAVLGTWIFATRGNGDLDTTGVLNQGSLLFVDTYLLSRYPINDTDATHSYWNMISGGSSSGFTSLSDWFVQFYLDSHAKAGYGFSLVGEARLNAGLVGVFVVFALLAVFHKYLLTKATTWRPALFFAPLFITFLMYSMRGDLDMLLSTLLYGAVFLLVVWLTRTTAPAKAVPRTTQPSTDPAPRVRAGGATVAR</sequence>
<feature type="transmembrane region" description="Helical" evidence="2">
    <location>
        <begin position="209"/>
        <end position="226"/>
    </location>
</feature>
<feature type="transmembrane region" description="Helical" evidence="2">
    <location>
        <begin position="360"/>
        <end position="378"/>
    </location>
</feature>
<feature type="transmembrane region" description="Helical" evidence="2">
    <location>
        <begin position="166"/>
        <end position="181"/>
    </location>
</feature>
<dbReference type="AlphaFoldDB" id="A0A2I1PD58"/>
<dbReference type="Proteomes" id="UP000234206">
    <property type="component" value="Unassembled WGS sequence"/>
</dbReference>
<feature type="transmembrane region" description="Helical" evidence="2">
    <location>
        <begin position="187"/>
        <end position="204"/>
    </location>
</feature>
<feature type="transmembrane region" description="Helical" evidence="2">
    <location>
        <begin position="336"/>
        <end position="354"/>
    </location>
</feature>
<proteinExistence type="predicted"/>
<evidence type="ECO:0000256" key="1">
    <source>
        <dbReference type="SAM" id="MobiDB-lite"/>
    </source>
</evidence>
<keyword evidence="2" id="KW-1133">Transmembrane helix</keyword>
<keyword evidence="2" id="KW-0812">Transmembrane</keyword>
<evidence type="ECO:0000313" key="3">
    <source>
        <dbReference type="EMBL" id="PKZ42578.1"/>
    </source>
</evidence>
<evidence type="ECO:0000313" key="4">
    <source>
        <dbReference type="Proteomes" id="UP000234206"/>
    </source>
</evidence>
<name>A0A2I1PD58_9MICO</name>